<feature type="transmembrane region" description="Helical" evidence="1">
    <location>
        <begin position="95"/>
        <end position="118"/>
    </location>
</feature>
<keyword evidence="1" id="KW-0472">Membrane</keyword>
<dbReference type="AlphaFoldDB" id="A0A2A5W720"/>
<accession>A0A2A5W720</accession>
<keyword evidence="1" id="KW-1133">Transmembrane helix</keyword>
<evidence type="ECO:0000256" key="1">
    <source>
        <dbReference type="SAM" id="Phobius"/>
    </source>
</evidence>
<dbReference type="InterPro" id="IPR021836">
    <property type="entry name" value="DUF3429"/>
</dbReference>
<feature type="transmembrane region" description="Helical" evidence="1">
    <location>
        <begin position="12"/>
        <end position="35"/>
    </location>
</feature>
<gene>
    <name evidence="2" type="ORF">CNF02_12295</name>
</gene>
<dbReference type="Proteomes" id="UP000219329">
    <property type="component" value="Unassembled WGS sequence"/>
</dbReference>
<feature type="transmembrane region" description="Helical" evidence="1">
    <location>
        <begin position="41"/>
        <end position="64"/>
    </location>
</feature>
<dbReference type="EMBL" id="NTJZ01000018">
    <property type="protein sequence ID" value="PDH32325.1"/>
    <property type="molecule type" value="Genomic_DNA"/>
</dbReference>
<reference evidence="2 3" key="1">
    <citation type="submission" date="2017-08" db="EMBL/GenBank/DDBJ databases">
        <title>Fine stratification of microbial communities through a metagenomic profile of the photic zone.</title>
        <authorList>
            <person name="Haro-Moreno J.M."/>
            <person name="Lopez-Perez M."/>
            <person name="De La Torre J."/>
            <person name="Picazo A."/>
            <person name="Camacho A."/>
            <person name="Rodriguez-Valera F."/>
        </authorList>
    </citation>
    <scope>NUCLEOTIDE SEQUENCE [LARGE SCALE GENOMIC DNA]</scope>
    <source>
        <strain evidence="2">MED-G28</strain>
    </source>
</reference>
<comment type="caution">
    <text evidence="2">The sequence shown here is derived from an EMBL/GenBank/DDBJ whole genome shotgun (WGS) entry which is preliminary data.</text>
</comment>
<sequence>MLSNQRLISSLAFFGLLPFFGATFLTMAGMLPLMMDPKKIFVGYSVVILAFLSGSLWGQVLDLADSIPSKVILGASNLIALLGWASLGLSNYSLVIATLGLGYILILSLEYSFASLLFGNVSHTYFKLRFKLTSIVLVTHVLMVAFSI</sequence>
<evidence type="ECO:0000313" key="2">
    <source>
        <dbReference type="EMBL" id="PDH32325.1"/>
    </source>
</evidence>
<keyword evidence="1" id="KW-0812">Transmembrane</keyword>
<proteinExistence type="predicted"/>
<organism evidence="2 3">
    <name type="scientific">OM182 bacterium MED-G28</name>
    <dbReference type="NCBI Taxonomy" id="1986256"/>
    <lineage>
        <taxon>Bacteria</taxon>
        <taxon>Pseudomonadati</taxon>
        <taxon>Pseudomonadota</taxon>
        <taxon>Gammaproteobacteria</taxon>
        <taxon>OMG group</taxon>
        <taxon>OM182 clade</taxon>
    </lineage>
</organism>
<evidence type="ECO:0008006" key="4">
    <source>
        <dbReference type="Google" id="ProtNLM"/>
    </source>
</evidence>
<evidence type="ECO:0000313" key="3">
    <source>
        <dbReference type="Proteomes" id="UP000219329"/>
    </source>
</evidence>
<feature type="transmembrane region" description="Helical" evidence="1">
    <location>
        <begin position="71"/>
        <end position="89"/>
    </location>
</feature>
<protein>
    <recommendedName>
        <fullName evidence="4">DUF3429 domain-containing protein</fullName>
    </recommendedName>
</protein>
<dbReference type="Pfam" id="PF11911">
    <property type="entry name" value="DUF3429"/>
    <property type="match status" value="1"/>
</dbReference>
<name>A0A2A5W720_9GAMM</name>